<comment type="similarity">
    <text evidence="2">Belongs to the OmpP1/FadL family.</text>
</comment>
<dbReference type="STRING" id="861299.J421_2452"/>
<evidence type="ECO:0000313" key="9">
    <source>
        <dbReference type="Proteomes" id="UP000019151"/>
    </source>
</evidence>
<evidence type="ECO:0000256" key="7">
    <source>
        <dbReference type="ARBA" id="ARBA00023237"/>
    </source>
</evidence>
<evidence type="ECO:0000256" key="1">
    <source>
        <dbReference type="ARBA" id="ARBA00004571"/>
    </source>
</evidence>
<evidence type="ECO:0000256" key="4">
    <source>
        <dbReference type="ARBA" id="ARBA00022692"/>
    </source>
</evidence>
<keyword evidence="7" id="KW-0998">Cell outer membrane</keyword>
<evidence type="ECO:0000256" key="3">
    <source>
        <dbReference type="ARBA" id="ARBA00022452"/>
    </source>
</evidence>
<keyword evidence="4" id="KW-0812">Transmembrane</keyword>
<protein>
    <submittedName>
        <fullName evidence="8">Membrane protein involved in aromatic hydrocarbon degradation</fullName>
    </submittedName>
</protein>
<keyword evidence="6" id="KW-0472">Membrane</keyword>
<keyword evidence="3" id="KW-1134">Transmembrane beta strand</keyword>
<dbReference type="PANTHER" id="PTHR35093">
    <property type="entry name" value="OUTER MEMBRANE PROTEIN NMB0088-RELATED"/>
    <property type="match status" value="1"/>
</dbReference>
<dbReference type="RefSeq" id="WP_158508770.1">
    <property type="nucleotide sequence ID" value="NZ_CP007128.1"/>
</dbReference>
<dbReference type="PROSITE" id="PS51257">
    <property type="entry name" value="PROKAR_LIPOPROTEIN"/>
    <property type="match status" value="1"/>
</dbReference>
<dbReference type="GO" id="GO:0015483">
    <property type="term" value="F:long-chain fatty acid transporting porin activity"/>
    <property type="evidence" value="ECO:0007669"/>
    <property type="project" value="TreeGrafter"/>
</dbReference>
<dbReference type="EMBL" id="CP007128">
    <property type="protein sequence ID" value="AHG89989.1"/>
    <property type="molecule type" value="Genomic_DNA"/>
</dbReference>
<keyword evidence="9" id="KW-1185">Reference proteome</keyword>
<evidence type="ECO:0000256" key="5">
    <source>
        <dbReference type="ARBA" id="ARBA00022729"/>
    </source>
</evidence>
<dbReference type="Gene3D" id="2.40.160.60">
    <property type="entry name" value="Outer membrane protein transport protein (OMPP1/FadL/TodX)"/>
    <property type="match status" value="1"/>
</dbReference>
<accession>W0RFU8</accession>
<dbReference type="KEGG" id="gba:J421_2452"/>
<evidence type="ECO:0000256" key="2">
    <source>
        <dbReference type="ARBA" id="ARBA00008163"/>
    </source>
</evidence>
<comment type="subcellular location">
    <subcellularLocation>
        <location evidence="1">Cell outer membrane</location>
        <topology evidence="1">Multi-pass membrane protein</topology>
    </subcellularLocation>
</comment>
<dbReference type="Proteomes" id="UP000019151">
    <property type="component" value="Chromosome"/>
</dbReference>
<evidence type="ECO:0000313" key="8">
    <source>
        <dbReference type="EMBL" id="AHG89989.1"/>
    </source>
</evidence>
<organism evidence="8 9">
    <name type="scientific">Gemmatirosa kalamazoonensis</name>
    <dbReference type="NCBI Taxonomy" id="861299"/>
    <lineage>
        <taxon>Bacteria</taxon>
        <taxon>Pseudomonadati</taxon>
        <taxon>Gemmatimonadota</taxon>
        <taxon>Gemmatimonadia</taxon>
        <taxon>Gemmatimonadales</taxon>
        <taxon>Gemmatimonadaceae</taxon>
        <taxon>Gemmatirosa</taxon>
    </lineage>
</organism>
<dbReference type="GO" id="GO:0009279">
    <property type="term" value="C:cell outer membrane"/>
    <property type="evidence" value="ECO:0007669"/>
    <property type="project" value="UniProtKB-SubCell"/>
</dbReference>
<dbReference type="InParanoid" id="W0RFU8"/>
<dbReference type="eggNOG" id="COG2067">
    <property type="taxonomic scope" value="Bacteria"/>
</dbReference>
<gene>
    <name evidence="8" type="ORF">J421_2452</name>
</gene>
<dbReference type="Pfam" id="PF03349">
    <property type="entry name" value="Toluene_X"/>
    <property type="match status" value="1"/>
</dbReference>
<proteinExistence type="inferred from homology"/>
<dbReference type="HOGENOM" id="CLU_1243838_0_0_0"/>
<name>W0RFU8_9BACT</name>
<dbReference type="AlphaFoldDB" id="W0RFU8"/>
<sequence>MTSRGRAIRVAGWWSAVAACSLSGVAPRVARAQGFGLNEIGSCAIARGFAATGSPCEDVSTIYWNPAATTTLRGLAVYAGASAIAVNGSFRADTTGKVWPSEVPTAYPPFLGVNWTPASHRVALGVAAYVPYGLTSQWAPDFVGRFSAQKASLASVYVQPNVAVELVPGKLSVGGGPTIGWSQLELRQSIDISSQTPPGAPSGVTFAQLGIAPGTEFARARA</sequence>
<dbReference type="PANTHER" id="PTHR35093:SF8">
    <property type="entry name" value="OUTER MEMBRANE PROTEIN NMB0088-RELATED"/>
    <property type="match status" value="1"/>
</dbReference>
<keyword evidence="5" id="KW-0732">Signal</keyword>
<dbReference type="OrthoDB" id="9922at2"/>
<evidence type="ECO:0000256" key="6">
    <source>
        <dbReference type="ARBA" id="ARBA00023136"/>
    </source>
</evidence>
<reference evidence="8 9" key="1">
    <citation type="journal article" date="2014" name="Genome Announc.">
        <title>Genome Sequence and Methylome of Soil Bacterium Gemmatirosa kalamazoonensis KBS708T, a Member of the Rarely Cultivated Gemmatimonadetes Phylum.</title>
        <authorList>
            <person name="Debruyn J.M."/>
            <person name="Radosevich M."/>
            <person name="Wommack K.E."/>
            <person name="Polson S.W."/>
            <person name="Hauser L.J."/>
            <person name="Fawaz M.N."/>
            <person name="Korlach J."/>
            <person name="Tsai Y.C."/>
        </authorList>
    </citation>
    <scope>NUCLEOTIDE SEQUENCE [LARGE SCALE GENOMIC DNA]</scope>
    <source>
        <strain evidence="8 9">KBS708</strain>
    </source>
</reference>
<dbReference type="InterPro" id="IPR005017">
    <property type="entry name" value="OMPP1/FadL/TodX"/>
</dbReference>
<dbReference type="SUPFAM" id="SSF56935">
    <property type="entry name" value="Porins"/>
    <property type="match status" value="1"/>
</dbReference>